<dbReference type="InterPro" id="IPR000565">
    <property type="entry name" value="Topo_IIA_B"/>
</dbReference>
<keyword evidence="6 10" id="KW-0460">Magnesium</keyword>
<dbReference type="SMART" id="SM00387">
    <property type="entry name" value="HATPase_c"/>
    <property type="match status" value="1"/>
</dbReference>
<dbReference type="EC" id="5.6.2.2" evidence="10"/>
<protein>
    <recommendedName>
        <fullName evidence="10">DNA gyrase subunit B</fullName>
        <ecNumber evidence="10">5.6.2.2</ecNumber>
    </recommendedName>
</protein>
<dbReference type="GO" id="GO:0046872">
    <property type="term" value="F:metal ion binding"/>
    <property type="evidence" value="ECO:0007669"/>
    <property type="project" value="UniProtKB-KW"/>
</dbReference>
<dbReference type="Pfam" id="PF00204">
    <property type="entry name" value="DNA_gyraseB"/>
    <property type="match status" value="1"/>
</dbReference>
<dbReference type="Gene3D" id="3.30.565.10">
    <property type="entry name" value="Histidine kinase-like ATPase, C-terminal domain"/>
    <property type="match status" value="1"/>
</dbReference>
<dbReference type="Gene3D" id="3.30.230.10">
    <property type="match status" value="1"/>
</dbReference>
<dbReference type="HAMAP" id="MF_01898">
    <property type="entry name" value="GyrB"/>
    <property type="match status" value="1"/>
</dbReference>
<dbReference type="SUPFAM" id="SSF56719">
    <property type="entry name" value="Type II DNA topoisomerase"/>
    <property type="match status" value="1"/>
</dbReference>
<dbReference type="EMBL" id="QGDT01000008">
    <property type="protein sequence ID" value="PWJ57128.1"/>
    <property type="molecule type" value="Genomic_DNA"/>
</dbReference>
<comment type="caution">
    <text evidence="12">The sequence shown here is derived from an EMBL/GenBank/DDBJ whole genome shotgun (WGS) entry which is preliminary data.</text>
</comment>
<keyword evidence="13" id="KW-1185">Reference proteome</keyword>
<dbReference type="NCBIfam" id="NF004189">
    <property type="entry name" value="PRK05644.1"/>
    <property type="match status" value="1"/>
</dbReference>
<dbReference type="RefSeq" id="WP_109675391.1">
    <property type="nucleotide sequence ID" value="NZ_QGDT01000008.1"/>
</dbReference>
<name>A0A316AIM6_9BACT</name>
<evidence type="ECO:0000313" key="12">
    <source>
        <dbReference type="EMBL" id="PWJ57128.1"/>
    </source>
</evidence>
<dbReference type="CDD" id="cd16928">
    <property type="entry name" value="HATPase_GyrB-like"/>
    <property type="match status" value="1"/>
</dbReference>
<dbReference type="PRINTS" id="PR00418">
    <property type="entry name" value="TPI2FAMILY"/>
</dbReference>
<dbReference type="SUPFAM" id="SSF55874">
    <property type="entry name" value="ATPase domain of HSP90 chaperone/DNA topoisomerase II/histidine kinase"/>
    <property type="match status" value="1"/>
</dbReference>
<dbReference type="Pfam" id="PF00986">
    <property type="entry name" value="DNA_gyraseB_C"/>
    <property type="match status" value="1"/>
</dbReference>
<keyword evidence="9 10" id="KW-0413">Isomerase</keyword>
<dbReference type="OrthoDB" id="9802808at2"/>
<dbReference type="Gene3D" id="3.40.50.670">
    <property type="match status" value="1"/>
</dbReference>
<dbReference type="PROSITE" id="PS00177">
    <property type="entry name" value="TOPOISOMERASE_II"/>
    <property type="match status" value="1"/>
</dbReference>
<dbReference type="PANTHER" id="PTHR45866">
    <property type="entry name" value="DNA GYRASE/TOPOISOMERASE SUBUNIT B"/>
    <property type="match status" value="1"/>
</dbReference>
<dbReference type="InterPro" id="IPR013506">
    <property type="entry name" value="Topo_IIA_bsu_dom2"/>
</dbReference>
<dbReference type="FunFam" id="3.30.230.10:FF:000005">
    <property type="entry name" value="DNA gyrase subunit B"/>
    <property type="match status" value="1"/>
</dbReference>
<accession>A0A316AIM6</accession>
<dbReference type="GO" id="GO:0006261">
    <property type="term" value="P:DNA-templated DNA replication"/>
    <property type="evidence" value="ECO:0007669"/>
    <property type="project" value="UniProtKB-UniRule"/>
</dbReference>
<dbReference type="GO" id="GO:0034335">
    <property type="term" value="F:DNA negative supercoiling activity"/>
    <property type="evidence" value="ECO:0007669"/>
    <property type="project" value="UniProtKB-ARBA"/>
</dbReference>
<dbReference type="CDD" id="cd03366">
    <property type="entry name" value="TOPRIM_TopoIIA_GyrB"/>
    <property type="match status" value="1"/>
</dbReference>
<dbReference type="PANTHER" id="PTHR45866:SF1">
    <property type="entry name" value="DNA GYRASE SUBUNIT B, MITOCHONDRIAL"/>
    <property type="match status" value="1"/>
</dbReference>
<comment type="cofactor">
    <cofactor evidence="10">
        <name>Mg(2+)</name>
        <dbReference type="ChEBI" id="CHEBI:18420"/>
    </cofactor>
    <cofactor evidence="10">
        <name>Mn(2+)</name>
        <dbReference type="ChEBI" id="CHEBI:29035"/>
    </cofactor>
    <cofactor evidence="10">
        <name>Ca(2+)</name>
        <dbReference type="ChEBI" id="CHEBI:29108"/>
    </cofactor>
    <text evidence="10">Binds two Mg(2+) per subunit. The magnesium ions form salt bridges with both the protein and the DNA. Can also accept other divalent metal cations, such as Mn(2+) or Ca(2+).</text>
</comment>
<feature type="binding site" evidence="10">
    <location>
        <position position="515"/>
    </location>
    <ligand>
        <name>Mg(2+)</name>
        <dbReference type="ChEBI" id="CHEBI:18420"/>
        <label>2</label>
    </ligand>
</feature>
<dbReference type="Pfam" id="PF01751">
    <property type="entry name" value="Toprim"/>
    <property type="match status" value="1"/>
</dbReference>
<dbReference type="InterPro" id="IPR002288">
    <property type="entry name" value="DNA_gyrase_B_C"/>
</dbReference>
<dbReference type="InterPro" id="IPR036890">
    <property type="entry name" value="HATPase_C_sf"/>
</dbReference>
<dbReference type="InterPro" id="IPR003594">
    <property type="entry name" value="HATPase_dom"/>
</dbReference>
<comment type="subcellular location">
    <subcellularLocation>
        <location evidence="10">Cytoplasm</location>
    </subcellularLocation>
</comment>
<dbReference type="PRINTS" id="PR01159">
    <property type="entry name" value="DNAGYRASEB"/>
</dbReference>
<evidence type="ECO:0000256" key="8">
    <source>
        <dbReference type="ARBA" id="ARBA00023125"/>
    </source>
</evidence>
<keyword evidence="7 10" id="KW-0799">Topoisomerase</keyword>
<dbReference type="SMART" id="SM00433">
    <property type="entry name" value="TOP2c"/>
    <property type="match status" value="1"/>
</dbReference>
<evidence type="ECO:0000256" key="10">
    <source>
        <dbReference type="HAMAP-Rule" id="MF_01898"/>
    </source>
</evidence>
<dbReference type="InterPro" id="IPR011557">
    <property type="entry name" value="GyrB"/>
</dbReference>
<evidence type="ECO:0000313" key="13">
    <source>
        <dbReference type="Proteomes" id="UP000245880"/>
    </source>
</evidence>
<comment type="function">
    <text evidence="10">A type II topoisomerase that negatively supercoils closed circular double-stranded (ds) DNA in an ATP-dependent manner to modulate DNA topology and maintain chromosomes in an underwound state. Negative supercoiling favors strand separation, and DNA replication, transcription, recombination and repair, all of which involve strand separation. Also able to catalyze the interconversion of other topological isomers of dsDNA rings, including catenanes and knotted rings. Type II topoisomerases break and join 2 DNA strands simultaneously in an ATP-dependent manner.</text>
</comment>
<dbReference type="SUPFAM" id="SSF54211">
    <property type="entry name" value="Ribosomal protein S5 domain 2-like"/>
    <property type="match status" value="1"/>
</dbReference>
<evidence type="ECO:0000256" key="5">
    <source>
        <dbReference type="ARBA" id="ARBA00022840"/>
    </source>
</evidence>
<dbReference type="InterPro" id="IPR034160">
    <property type="entry name" value="TOPRIM_GyrB"/>
</dbReference>
<feature type="site" description="Interaction with DNA" evidence="10">
    <location>
        <position position="463"/>
    </location>
</feature>
<dbReference type="InterPro" id="IPR014721">
    <property type="entry name" value="Ribsml_uS5_D2-typ_fold_subgr"/>
</dbReference>
<keyword evidence="3 10" id="KW-0479">Metal-binding</keyword>
<dbReference type="InterPro" id="IPR020568">
    <property type="entry name" value="Ribosomal_Su5_D2-typ_SF"/>
</dbReference>
<evidence type="ECO:0000256" key="4">
    <source>
        <dbReference type="ARBA" id="ARBA00022741"/>
    </source>
</evidence>
<feature type="site" description="Interaction with DNA" evidence="10">
    <location>
        <position position="460"/>
    </location>
</feature>
<feature type="binding site" evidence="10">
    <location>
        <position position="513"/>
    </location>
    <ligand>
        <name>Mg(2+)</name>
        <dbReference type="ChEBI" id="CHEBI:18420"/>
        <label>1</label>
        <note>catalytic</note>
    </ligand>
</feature>
<dbReference type="GO" id="GO:0005694">
    <property type="term" value="C:chromosome"/>
    <property type="evidence" value="ECO:0007669"/>
    <property type="project" value="InterPro"/>
</dbReference>
<dbReference type="InterPro" id="IPR013760">
    <property type="entry name" value="Topo_IIA-like_dom_sf"/>
</dbReference>
<evidence type="ECO:0000256" key="9">
    <source>
        <dbReference type="ARBA" id="ARBA00023235"/>
    </source>
</evidence>
<evidence type="ECO:0000256" key="3">
    <source>
        <dbReference type="ARBA" id="ARBA00022723"/>
    </source>
</evidence>
<dbReference type="InterPro" id="IPR013759">
    <property type="entry name" value="Topo_IIA_B_C"/>
</dbReference>
<dbReference type="GO" id="GO:0005737">
    <property type="term" value="C:cytoplasm"/>
    <property type="evidence" value="ECO:0007669"/>
    <property type="project" value="UniProtKB-SubCell"/>
</dbReference>
<evidence type="ECO:0000256" key="1">
    <source>
        <dbReference type="ARBA" id="ARBA00000185"/>
    </source>
</evidence>
<keyword evidence="10" id="KW-0963">Cytoplasm</keyword>
<comment type="miscellaneous">
    <text evidence="10">Few gyrases are as efficient as E.coli at forming negative supercoils. Not all organisms have 2 type II topoisomerases; in organisms with a single type II topoisomerase this enzyme also has to decatenate newly replicated chromosomes.</text>
</comment>
<dbReference type="GO" id="GO:0003677">
    <property type="term" value="F:DNA binding"/>
    <property type="evidence" value="ECO:0007669"/>
    <property type="project" value="UniProtKB-KW"/>
</dbReference>
<keyword evidence="5 10" id="KW-0067">ATP-binding</keyword>
<dbReference type="GO" id="GO:0005524">
    <property type="term" value="F:ATP binding"/>
    <property type="evidence" value="ECO:0007669"/>
    <property type="project" value="UniProtKB-UniRule"/>
</dbReference>
<proteinExistence type="inferred from homology"/>
<dbReference type="PROSITE" id="PS50880">
    <property type="entry name" value="TOPRIM"/>
    <property type="match status" value="1"/>
</dbReference>
<comment type="similarity">
    <text evidence="2 10">Belongs to the type II topoisomerase GyrB family.</text>
</comment>
<feature type="binding site" evidence="10">
    <location>
        <position position="435"/>
    </location>
    <ligand>
        <name>Mg(2+)</name>
        <dbReference type="ChEBI" id="CHEBI:18420"/>
        <label>1</label>
        <note>catalytic</note>
    </ligand>
</feature>
<keyword evidence="4 10" id="KW-0547">Nucleotide-binding</keyword>
<evidence type="ECO:0000256" key="2">
    <source>
        <dbReference type="ARBA" id="ARBA00010708"/>
    </source>
</evidence>
<dbReference type="NCBIfam" id="NF011501">
    <property type="entry name" value="PRK14939.1"/>
    <property type="match status" value="1"/>
</dbReference>
<dbReference type="InterPro" id="IPR001241">
    <property type="entry name" value="Topo_IIA"/>
</dbReference>
<organism evidence="12 13">
    <name type="scientific">Dyadobacter jejuensis</name>
    <dbReference type="NCBI Taxonomy" id="1082580"/>
    <lineage>
        <taxon>Bacteria</taxon>
        <taxon>Pseudomonadati</taxon>
        <taxon>Bacteroidota</taxon>
        <taxon>Cytophagia</taxon>
        <taxon>Cytophagales</taxon>
        <taxon>Spirosomataceae</taxon>
        <taxon>Dyadobacter</taxon>
    </lineage>
</organism>
<dbReference type="InterPro" id="IPR018522">
    <property type="entry name" value="TopoIIA_CS"/>
</dbReference>
<dbReference type="FunFam" id="3.30.565.10:FF:000002">
    <property type="entry name" value="DNA gyrase subunit B"/>
    <property type="match status" value="1"/>
</dbReference>
<sequence>MSNEIVLGVNNYSADNIQVLEGLEAVRKRPAMYIGDTGFKGVHHLIWEVVDNSIDEAMAGYCDTIHVTIEKNNSITVRDNGRGIPTGHHAKENKSALEVVLTVLHAGGKFDKDTYKVSGGLHGVGVSCVNALSIHLRAEVHREGKIFEQEYSEGKPLYPVRIIGETERTGTTIHFLPDSTIFTVTEYKYDTVATRLRELSFLNKGIRLTLEDKREEDEAGKFRYEEFFSEVGLKEFVRYLDATRQPLIPEPVYMESDKGTVPVEVSMMYNTSYSENVYSYVNNISTIEGGTHVSGFRAALTRTLKGYADKSGILAKEKIEISGDDFREGLTAVISIKVAEPQFEGQTKTKLGNSEVTGAVSQVVSEMLETYLDEHPKEARTIIDKVILAAKARIAAKKAREMVQRKNVLTGTGLPGKLADCSETDPKVCEIYLVEGDSAGGTAKQGRNRAFQAILPLRGKILNVEKAQEYRIYENEEIKNMFTAMGVQIGKDGDERALNIEKLRYHKIIIMTDADIDGSHIRTLILTFFFRYMKILIDEGYIYIAQPPLYLVKKGREERYCWTEAQREQAVKEVAGGGKEESVNVQRYKGLGEMNAEQLWQTTMNPEKRSLKQVTIESAAEADHLFSMLMGDEVAPRREFIEKNAKYARVDV</sequence>
<evidence type="ECO:0000256" key="7">
    <source>
        <dbReference type="ARBA" id="ARBA00023029"/>
    </source>
</evidence>
<dbReference type="Proteomes" id="UP000245880">
    <property type="component" value="Unassembled WGS sequence"/>
</dbReference>
<evidence type="ECO:0000256" key="6">
    <source>
        <dbReference type="ARBA" id="ARBA00022842"/>
    </source>
</evidence>
<evidence type="ECO:0000259" key="11">
    <source>
        <dbReference type="PROSITE" id="PS50880"/>
    </source>
</evidence>
<dbReference type="FunFam" id="3.40.50.670:FF:000002">
    <property type="entry name" value="DNA gyrase subunit B"/>
    <property type="match status" value="1"/>
</dbReference>
<feature type="binding site" evidence="10">
    <location>
        <position position="513"/>
    </location>
    <ligand>
        <name>Mg(2+)</name>
        <dbReference type="ChEBI" id="CHEBI:18420"/>
        <label>2</label>
    </ligand>
</feature>
<dbReference type="CDD" id="cd00822">
    <property type="entry name" value="TopoII_Trans_DNA_gyrase"/>
    <property type="match status" value="1"/>
</dbReference>
<comment type="catalytic activity">
    <reaction evidence="1 10">
        <text>ATP-dependent breakage, passage and rejoining of double-stranded DNA.</text>
        <dbReference type="EC" id="5.6.2.2"/>
    </reaction>
</comment>
<dbReference type="GO" id="GO:0006265">
    <property type="term" value="P:DNA topological change"/>
    <property type="evidence" value="ECO:0007669"/>
    <property type="project" value="UniProtKB-UniRule"/>
</dbReference>
<gene>
    <name evidence="10" type="primary">gyrB</name>
    <name evidence="12" type="ORF">CLV98_10848</name>
</gene>
<dbReference type="AlphaFoldDB" id="A0A316AIM6"/>
<comment type="subunit">
    <text evidence="10">Heterotetramer, composed of two GyrA and two GyrB chains. In the heterotetramer, GyrA contains the active site tyrosine that forms a transient covalent intermediate with DNA, while GyrB binds cofactors and catalyzes ATP hydrolysis.</text>
</comment>
<dbReference type="InterPro" id="IPR006171">
    <property type="entry name" value="TOPRIM_dom"/>
</dbReference>
<dbReference type="NCBIfam" id="TIGR01059">
    <property type="entry name" value="gyrB"/>
    <property type="match status" value="1"/>
</dbReference>
<feature type="domain" description="Toprim" evidence="11">
    <location>
        <begin position="429"/>
        <end position="548"/>
    </location>
</feature>
<dbReference type="Pfam" id="PF02518">
    <property type="entry name" value="HATPase_c"/>
    <property type="match status" value="1"/>
</dbReference>
<reference evidence="12 13" key="1">
    <citation type="submission" date="2018-03" db="EMBL/GenBank/DDBJ databases">
        <title>Genomic Encyclopedia of Archaeal and Bacterial Type Strains, Phase II (KMG-II): from individual species to whole genera.</title>
        <authorList>
            <person name="Goeker M."/>
        </authorList>
    </citation>
    <scope>NUCLEOTIDE SEQUENCE [LARGE SCALE GENOMIC DNA]</scope>
    <source>
        <strain evidence="12 13">DSM 100346</strain>
    </source>
</reference>
<keyword evidence="8" id="KW-0238">DNA-binding</keyword>